<accession>A0ABP7GSH3</accession>
<comment type="caution">
    <text evidence="2">The sequence shown here is derived from an EMBL/GenBank/DDBJ whole genome shotgun (WGS) entry which is preliminary data.</text>
</comment>
<evidence type="ECO:0000259" key="1">
    <source>
        <dbReference type="Pfam" id="PF20698"/>
    </source>
</evidence>
<sequence length="1132" mass="131842">MENKNINKGEITARGNVHIGDIEVKNIFQGLSSLLFEFQEQLRDIEDLANQFKIKTALDLLEKLENRVKEHSHPAKNKILSKISYLKGVCKRELPEFTNENVAMDFVKSHTLNDSHTAVRDRACVEYLNIDQKQKAIEIADEILKTEEFNNAAWYVKAVTADELTAVLPIIPKIVREEYNFHLALIQHIVLTNKLYHLTELQQYGLKLNIDFGRYKEVTFSSLDAWRLAADLAVTKVFSEQLVRYVSGENFKDPDNKLILESTALLEKYVNKLDDTELKDSILHEHFFFAYFRYLLTNDKENLKLLKKVFPKITEKLWTYSFCYCQVLNHNKEYEKALECLDDYEEAGKDLNSEFYLFKAALFKVTGRVSEIIDLFNSYLDTIDNIEEKAGLNIISSFSNILQNIEDELTLETQLEKIKVKNYKNEYLKTLLISTISTRYLKKKDTLKIYEDLQKLKDYTDFDEQWKALYAENLNAVGKRNEAIAYLDSFVKKNVLSAHLRFYIILLYDQLRDRNDQETGRYKELMELLKYWRQTAKSPDQILLQYEHNLYTEINDLKELEDIDGYLYECFPDNEYYILEYVARLERSGNIIRIKEVAEKITWEIENENLGVTLAVILLRTEADPQKGFSILYNLASNPQNTFARRNYLGSSAFIKQDGFLTSFNEVKIGNWVTYLIGDKKMTQKIDSDSGMQSKFIGRKPGEEFTASGGISNKIYRIKILEILNDGLKLFREIQEEASNPLNELGFESIEIPANPRDLVDFLKSEFGEEGTKNAKIEEKALDDYYNYRIGFTEISRAVFGGRYIDAYIHLTSGQSGKFTTVPSALSKPLDIKDDKVIYALDFSSLMLLYAAEQELDFKYRHNFAVSFYLKDDIEKEIYQLKNSPSSSMTLQITPEFVRKFETPENFSEKRIKFLNSLLTWIDTNCTIDLVSEKLDVLPKLKEDDRFTGVMKVLLDYIYIAQRKNYRIISSDTTLFMHTRIERYVGTLTNPEKYLTEFYPEKCGTEFYRFLLDSNYIGINITLDTLKDEFYRYLSGAENRYSLCLENLTYTTHEDPKIVITVSKFLKELYTIPSIPIDKKNSYAGTVLSRVLYGMPKEVIIELSRQLNVDFKLMGVLSNSVFSVFTSFFNKN</sequence>
<dbReference type="RefSeq" id="WP_345145395.1">
    <property type="nucleotide sequence ID" value="NZ_BAABDU010000004.1"/>
</dbReference>
<evidence type="ECO:0000313" key="3">
    <source>
        <dbReference type="Proteomes" id="UP001500748"/>
    </source>
</evidence>
<dbReference type="InterPro" id="IPR048987">
    <property type="entry name" value="PIN-TPR-GreABC"/>
</dbReference>
<organism evidence="2 3">
    <name type="scientific">Flavobacterium ginsengiterrae</name>
    <dbReference type="NCBI Taxonomy" id="871695"/>
    <lineage>
        <taxon>Bacteria</taxon>
        <taxon>Pseudomonadati</taxon>
        <taxon>Bacteroidota</taxon>
        <taxon>Flavobacteriia</taxon>
        <taxon>Flavobacteriales</taxon>
        <taxon>Flavobacteriaceae</taxon>
        <taxon>Flavobacterium</taxon>
    </lineage>
</organism>
<dbReference type="EMBL" id="BAABDU010000004">
    <property type="protein sequence ID" value="GAA3773118.1"/>
    <property type="molecule type" value="Genomic_DNA"/>
</dbReference>
<keyword evidence="3" id="KW-1185">Reference proteome</keyword>
<evidence type="ECO:0000313" key="2">
    <source>
        <dbReference type="EMBL" id="GAA3773118.1"/>
    </source>
</evidence>
<dbReference type="Proteomes" id="UP001500748">
    <property type="component" value="Unassembled WGS sequence"/>
</dbReference>
<protein>
    <recommendedName>
        <fullName evidence="1">PIN domain-containing protein</fullName>
    </recommendedName>
</protein>
<name>A0ABP7GSH3_9FLAO</name>
<feature type="domain" description="PIN" evidence="1">
    <location>
        <begin position="841"/>
        <end position="973"/>
    </location>
</feature>
<proteinExistence type="predicted"/>
<dbReference type="Pfam" id="PF20698">
    <property type="entry name" value="PIN-TPR-GreABC"/>
    <property type="match status" value="1"/>
</dbReference>
<gene>
    <name evidence="2" type="ORF">GCM10022423_29460</name>
</gene>
<reference evidence="3" key="1">
    <citation type="journal article" date="2019" name="Int. J. Syst. Evol. Microbiol.">
        <title>The Global Catalogue of Microorganisms (GCM) 10K type strain sequencing project: providing services to taxonomists for standard genome sequencing and annotation.</title>
        <authorList>
            <consortium name="The Broad Institute Genomics Platform"/>
            <consortium name="The Broad Institute Genome Sequencing Center for Infectious Disease"/>
            <person name="Wu L."/>
            <person name="Ma J."/>
        </authorList>
    </citation>
    <scope>NUCLEOTIDE SEQUENCE [LARGE SCALE GENOMIC DNA]</scope>
    <source>
        <strain evidence="3">JCM 17337</strain>
    </source>
</reference>